<evidence type="ECO:0000256" key="5">
    <source>
        <dbReference type="ARBA" id="ARBA00011193"/>
    </source>
</evidence>
<dbReference type="NCBIfam" id="TIGR01088">
    <property type="entry name" value="aroQ"/>
    <property type="match status" value="1"/>
</dbReference>
<dbReference type="STRING" id="1581557.BN1208_0009"/>
<evidence type="ECO:0000256" key="4">
    <source>
        <dbReference type="ARBA" id="ARBA00011037"/>
    </source>
</evidence>
<dbReference type="GO" id="GO:0008652">
    <property type="term" value="P:amino acid biosynthetic process"/>
    <property type="evidence" value="ECO:0007669"/>
    <property type="project" value="UniProtKB-KW"/>
</dbReference>
<evidence type="ECO:0000256" key="1">
    <source>
        <dbReference type="ARBA" id="ARBA00001864"/>
    </source>
</evidence>
<dbReference type="GO" id="GO:0003855">
    <property type="term" value="F:3-dehydroquinate dehydratase activity"/>
    <property type="evidence" value="ECO:0007669"/>
    <property type="project" value="UniProtKB-UniRule"/>
</dbReference>
<dbReference type="RefSeq" id="WP_046486550.1">
    <property type="nucleotide sequence ID" value="NZ_CP040979.1"/>
</dbReference>
<evidence type="ECO:0000256" key="7">
    <source>
        <dbReference type="ARBA" id="ARBA00023239"/>
    </source>
</evidence>
<evidence type="ECO:0000313" key="13">
    <source>
        <dbReference type="Proteomes" id="UP000064007"/>
    </source>
</evidence>
<keyword evidence="13" id="KW-1185">Reference proteome</keyword>
<comment type="similarity">
    <text evidence="4 8">Belongs to the type-II 3-dehydroquinase family.</text>
</comment>
<dbReference type="GeneID" id="99989360"/>
<sequence length="145" mass="15807">MATKSILVLHGPNLNLLGEREPQHYGKQTLEDIDQALKTIASAKSIKLETMQSNSEGDLVNKIQSLSNDKVDFLIINPAAYTHTSVAMRDALSAVKVPFIEVHLSNVYAREPFRHHSYFSDIAVAVISGLGADGYIAALNFAINA</sequence>
<keyword evidence="8" id="KW-0057">Aromatic amino acid biosynthesis</keyword>
<feature type="binding site" evidence="8 10">
    <location>
        <position position="114"/>
    </location>
    <ligand>
        <name>substrate</name>
    </ligand>
</feature>
<dbReference type="CDD" id="cd00466">
    <property type="entry name" value="DHQase_II"/>
    <property type="match status" value="1"/>
</dbReference>
<evidence type="ECO:0000256" key="6">
    <source>
        <dbReference type="ARBA" id="ARBA00012060"/>
    </source>
</evidence>
<dbReference type="InterPro" id="IPR018509">
    <property type="entry name" value="DHquinase_II_CS"/>
</dbReference>
<dbReference type="SUPFAM" id="SSF52304">
    <property type="entry name" value="Type II 3-dehydroquinate dehydratase"/>
    <property type="match status" value="1"/>
</dbReference>
<dbReference type="NCBIfam" id="NF003807">
    <property type="entry name" value="PRK05395.1-4"/>
    <property type="match status" value="1"/>
</dbReference>
<comment type="pathway">
    <text evidence="3 8">Metabolic intermediate biosynthesis; chorismate biosynthesis; chorismate from D-erythrose 4-phosphate and phosphoenolpyruvate: step 3/7.</text>
</comment>
<dbReference type="NCBIfam" id="NF003805">
    <property type="entry name" value="PRK05395.1-2"/>
    <property type="match status" value="1"/>
</dbReference>
<dbReference type="EC" id="4.2.1.10" evidence="6 8"/>
<comment type="subunit">
    <text evidence="5 8">Homododecamer.</text>
</comment>
<dbReference type="Gene3D" id="3.40.50.9100">
    <property type="entry name" value="Dehydroquinase, class II"/>
    <property type="match status" value="1"/>
</dbReference>
<feature type="binding site" evidence="8 10">
    <location>
        <position position="90"/>
    </location>
    <ligand>
        <name>substrate</name>
    </ligand>
</feature>
<dbReference type="EMBL" id="LN827929">
    <property type="protein sequence ID" value="CEZ18907.1"/>
    <property type="molecule type" value="Genomic_DNA"/>
</dbReference>
<dbReference type="PANTHER" id="PTHR21272:SF3">
    <property type="entry name" value="CATABOLIC 3-DEHYDROQUINASE"/>
    <property type="match status" value="1"/>
</dbReference>
<comment type="function">
    <text evidence="2 8">Catalyzes a trans-dehydration via an enolate intermediate.</text>
</comment>
<dbReference type="PANTHER" id="PTHR21272">
    <property type="entry name" value="CATABOLIC 3-DEHYDROQUINASE"/>
    <property type="match status" value="1"/>
</dbReference>
<feature type="active site" description="Proton acceptor" evidence="8 9">
    <location>
        <position position="25"/>
    </location>
</feature>
<dbReference type="PIRSF" id="PIRSF001399">
    <property type="entry name" value="DHquinase_II"/>
    <property type="match status" value="1"/>
</dbReference>
<accession>A0A0D6EUG6</accession>
<proteinExistence type="inferred from homology"/>
<dbReference type="AlphaFoldDB" id="A0A0D6EUG6"/>
<dbReference type="InterPro" id="IPR036441">
    <property type="entry name" value="DHquinase_II_sf"/>
</dbReference>
<comment type="catalytic activity">
    <reaction evidence="1 8">
        <text>3-dehydroquinate = 3-dehydroshikimate + H2O</text>
        <dbReference type="Rhea" id="RHEA:21096"/>
        <dbReference type="ChEBI" id="CHEBI:15377"/>
        <dbReference type="ChEBI" id="CHEBI:16630"/>
        <dbReference type="ChEBI" id="CHEBI:32364"/>
        <dbReference type="EC" id="4.2.1.10"/>
    </reaction>
</comment>
<keyword evidence="7 8" id="KW-0456">Lyase</keyword>
<feature type="binding site" evidence="8 10">
    <location>
        <position position="83"/>
    </location>
    <ligand>
        <name>substrate</name>
    </ligand>
</feature>
<dbReference type="OrthoDB" id="9790793at2"/>
<evidence type="ECO:0000256" key="9">
    <source>
        <dbReference type="PIRSR" id="PIRSR001399-1"/>
    </source>
</evidence>
<dbReference type="GO" id="GO:0009073">
    <property type="term" value="P:aromatic amino acid family biosynthetic process"/>
    <property type="evidence" value="ECO:0007669"/>
    <property type="project" value="UniProtKB-KW"/>
</dbReference>
<dbReference type="HAMAP" id="MF_00169">
    <property type="entry name" value="AroQ"/>
    <property type="match status" value="1"/>
</dbReference>
<protein>
    <recommendedName>
        <fullName evidence="6 8">3-dehydroquinate dehydratase</fullName>
        <shortName evidence="8">3-dehydroquinase</shortName>
        <ecNumber evidence="6 8">4.2.1.10</ecNumber>
    </recommendedName>
    <alternativeName>
        <fullName evidence="8">Type II DHQase</fullName>
    </alternativeName>
</protein>
<feature type="binding site" evidence="8 10">
    <location>
        <begin position="104"/>
        <end position="105"/>
    </location>
    <ligand>
        <name>substrate</name>
    </ligand>
</feature>
<dbReference type="KEGG" id="mbat:BN1208_0009"/>
<dbReference type="UniPathway" id="UPA00053">
    <property type="reaction ID" value="UER00086"/>
</dbReference>
<dbReference type="InterPro" id="IPR001874">
    <property type="entry name" value="DHquinase_II"/>
</dbReference>
<gene>
    <name evidence="8 12" type="primary">aroQ</name>
    <name evidence="12" type="ORF">BN1208_0009</name>
</gene>
<evidence type="ECO:0000313" key="12">
    <source>
        <dbReference type="EMBL" id="CEZ18907.1"/>
    </source>
</evidence>
<organism evidence="12 13">
    <name type="scientific">Candidatus Methylopumilus planktonicus</name>
    <dbReference type="NCBI Taxonomy" id="1581557"/>
    <lineage>
        <taxon>Bacteria</taxon>
        <taxon>Pseudomonadati</taxon>
        <taxon>Pseudomonadota</taxon>
        <taxon>Betaproteobacteria</taxon>
        <taxon>Nitrosomonadales</taxon>
        <taxon>Methylophilaceae</taxon>
        <taxon>Candidatus Methylopumilus</taxon>
    </lineage>
</organism>
<dbReference type="Proteomes" id="UP000064007">
    <property type="component" value="Chromosome 1"/>
</dbReference>
<feature type="active site" description="Proton donor" evidence="8 9">
    <location>
        <position position="103"/>
    </location>
</feature>
<evidence type="ECO:0000256" key="3">
    <source>
        <dbReference type="ARBA" id="ARBA00004902"/>
    </source>
</evidence>
<evidence type="ECO:0000256" key="2">
    <source>
        <dbReference type="ARBA" id="ARBA00003924"/>
    </source>
</evidence>
<dbReference type="Pfam" id="PF01220">
    <property type="entry name" value="DHquinase_II"/>
    <property type="match status" value="1"/>
</dbReference>
<name>A0A0D6EUG6_9PROT</name>
<dbReference type="GO" id="GO:0019631">
    <property type="term" value="P:quinate catabolic process"/>
    <property type="evidence" value="ECO:0007669"/>
    <property type="project" value="TreeGrafter"/>
</dbReference>
<dbReference type="GO" id="GO:0009423">
    <property type="term" value="P:chorismate biosynthetic process"/>
    <property type="evidence" value="ECO:0007669"/>
    <property type="project" value="UniProtKB-UniRule"/>
</dbReference>
<evidence type="ECO:0000256" key="8">
    <source>
        <dbReference type="HAMAP-Rule" id="MF_00169"/>
    </source>
</evidence>
<dbReference type="NCBIfam" id="NF003804">
    <property type="entry name" value="PRK05395.1-1"/>
    <property type="match status" value="1"/>
</dbReference>
<dbReference type="PROSITE" id="PS01029">
    <property type="entry name" value="DEHYDROQUINASE_II"/>
    <property type="match status" value="1"/>
</dbReference>
<feature type="binding site" evidence="8 10">
    <location>
        <position position="77"/>
    </location>
    <ligand>
        <name>substrate</name>
    </ligand>
</feature>
<dbReference type="NCBIfam" id="NF003806">
    <property type="entry name" value="PRK05395.1-3"/>
    <property type="match status" value="1"/>
</dbReference>
<keyword evidence="8" id="KW-0028">Amino-acid biosynthesis</keyword>
<evidence type="ECO:0000256" key="10">
    <source>
        <dbReference type="PIRSR" id="PIRSR001399-2"/>
    </source>
</evidence>
<feature type="site" description="Transition state stabilizer" evidence="8 11">
    <location>
        <position position="20"/>
    </location>
</feature>
<dbReference type="HOGENOM" id="CLU_090968_1_0_4"/>
<evidence type="ECO:0000256" key="11">
    <source>
        <dbReference type="PIRSR" id="PIRSR001399-3"/>
    </source>
</evidence>
<reference evidence="13" key="1">
    <citation type="submission" date="2014-12" db="EMBL/GenBank/DDBJ databases">
        <authorList>
            <person name="Salcher M.M."/>
        </authorList>
    </citation>
    <scope>NUCLEOTIDE SEQUENCE [LARGE SCALE GENOMIC DNA]</scope>
    <source>
        <strain evidence="13">MMS-10A-171</strain>
    </source>
</reference>